<feature type="domain" description="Deacetylase sirtuin-type" evidence="3">
    <location>
        <begin position="7"/>
        <end position="95"/>
    </location>
</feature>
<dbReference type="PANTHER" id="PTHR11085:SF10">
    <property type="entry name" value="NAD-DEPENDENT PROTEIN DEACYLASE SIRTUIN-5, MITOCHONDRIAL-RELATED"/>
    <property type="match status" value="1"/>
</dbReference>
<dbReference type="InterPro" id="IPR029035">
    <property type="entry name" value="DHS-like_NAD/FAD-binding_dom"/>
</dbReference>
<dbReference type="Gene3D" id="3.40.50.1220">
    <property type="entry name" value="TPP-binding domain"/>
    <property type="match status" value="1"/>
</dbReference>
<name>X0VJD5_9ZZZZ</name>
<dbReference type="InterPro" id="IPR026590">
    <property type="entry name" value="Ssirtuin_cat_dom"/>
</dbReference>
<dbReference type="AlphaFoldDB" id="X0VJD5"/>
<sequence>MKASQVSQETRAKIQEAARLIKSARYLSAFTGASISTESGIAPFRSGGGLWSKYDQQLLELGYFYRHPEKVWPVVKEIFYEHFGSAKPNEAHYVL</sequence>
<dbReference type="SUPFAM" id="SSF52467">
    <property type="entry name" value="DHS-like NAD/FAD-binding domain"/>
    <property type="match status" value="1"/>
</dbReference>
<dbReference type="PANTHER" id="PTHR11085">
    <property type="entry name" value="NAD-DEPENDENT PROTEIN DEACYLASE SIRTUIN-5, MITOCHONDRIAL-RELATED"/>
    <property type="match status" value="1"/>
</dbReference>
<dbReference type="InterPro" id="IPR026591">
    <property type="entry name" value="Sirtuin_cat_small_dom_sf"/>
</dbReference>
<dbReference type="InterPro" id="IPR050134">
    <property type="entry name" value="NAD-dep_sirtuin_deacylases"/>
</dbReference>
<dbReference type="EMBL" id="BARS01027383">
    <property type="protein sequence ID" value="GAG11322.1"/>
    <property type="molecule type" value="Genomic_DNA"/>
</dbReference>
<dbReference type="InterPro" id="IPR003000">
    <property type="entry name" value="Sirtuin"/>
</dbReference>
<dbReference type="GO" id="GO:0070403">
    <property type="term" value="F:NAD+ binding"/>
    <property type="evidence" value="ECO:0007669"/>
    <property type="project" value="InterPro"/>
</dbReference>
<evidence type="ECO:0000259" key="3">
    <source>
        <dbReference type="PROSITE" id="PS50305"/>
    </source>
</evidence>
<dbReference type="PROSITE" id="PS50305">
    <property type="entry name" value="SIRTUIN"/>
    <property type="match status" value="1"/>
</dbReference>
<accession>X0VJD5</accession>
<feature type="non-terminal residue" evidence="4">
    <location>
        <position position="95"/>
    </location>
</feature>
<evidence type="ECO:0000313" key="4">
    <source>
        <dbReference type="EMBL" id="GAG11322.1"/>
    </source>
</evidence>
<proteinExistence type="predicted"/>
<protein>
    <recommendedName>
        <fullName evidence="3">Deacetylase sirtuin-type domain-containing protein</fullName>
    </recommendedName>
</protein>
<keyword evidence="1" id="KW-0808">Transferase</keyword>
<keyword evidence="2" id="KW-0520">NAD</keyword>
<dbReference type="GO" id="GO:0017136">
    <property type="term" value="F:histone deacetylase activity, NAD-dependent"/>
    <property type="evidence" value="ECO:0007669"/>
    <property type="project" value="TreeGrafter"/>
</dbReference>
<comment type="caution">
    <text evidence="4">The sequence shown here is derived from an EMBL/GenBank/DDBJ whole genome shotgun (WGS) entry which is preliminary data.</text>
</comment>
<evidence type="ECO:0000256" key="2">
    <source>
        <dbReference type="ARBA" id="ARBA00023027"/>
    </source>
</evidence>
<evidence type="ECO:0000256" key="1">
    <source>
        <dbReference type="ARBA" id="ARBA00022679"/>
    </source>
</evidence>
<reference evidence="4" key="1">
    <citation type="journal article" date="2014" name="Front. Microbiol.">
        <title>High frequency of phylogenetically diverse reductive dehalogenase-homologous genes in deep subseafloor sedimentary metagenomes.</title>
        <authorList>
            <person name="Kawai M."/>
            <person name="Futagami T."/>
            <person name="Toyoda A."/>
            <person name="Takaki Y."/>
            <person name="Nishi S."/>
            <person name="Hori S."/>
            <person name="Arai W."/>
            <person name="Tsubouchi T."/>
            <person name="Morono Y."/>
            <person name="Uchiyama I."/>
            <person name="Ito T."/>
            <person name="Fujiyama A."/>
            <person name="Inagaki F."/>
            <person name="Takami H."/>
        </authorList>
    </citation>
    <scope>NUCLEOTIDE SEQUENCE</scope>
    <source>
        <strain evidence="4">Expedition CK06-06</strain>
    </source>
</reference>
<organism evidence="4">
    <name type="scientific">marine sediment metagenome</name>
    <dbReference type="NCBI Taxonomy" id="412755"/>
    <lineage>
        <taxon>unclassified sequences</taxon>
        <taxon>metagenomes</taxon>
        <taxon>ecological metagenomes</taxon>
    </lineage>
</organism>
<gene>
    <name evidence="4" type="ORF">S01H1_43019</name>
</gene>
<dbReference type="Gene3D" id="3.30.1600.10">
    <property type="entry name" value="SIR2/SIRT2 'Small Domain"/>
    <property type="match status" value="1"/>
</dbReference>
<dbReference type="Pfam" id="PF02146">
    <property type="entry name" value="SIR2"/>
    <property type="match status" value="1"/>
</dbReference>